<dbReference type="Proteomes" id="UP000223606">
    <property type="component" value="Chromosome 1"/>
</dbReference>
<reference evidence="5" key="1">
    <citation type="submission" date="2017-09" db="EMBL/GenBank/DDBJ databases">
        <title>Genome sequence of Nannocystis excedens DSM 71.</title>
        <authorList>
            <person name="Blom J."/>
        </authorList>
    </citation>
    <scope>NUCLEOTIDE SEQUENCE [LARGE SCALE GENOMIC DNA]</scope>
    <source>
        <strain evidence="5">type strain: E19</strain>
    </source>
</reference>
<accession>A0A2C9DBE9</accession>
<evidence type="ECO:0000256" key="1">
    <source>
        <dbReference type="ARBA" id="ARBA00004953"/>
    </source>
</evidence>
<keyword evidence="2" id="KW-0169">Cobalamin biosynthesis</keyword>
<dbReference type="PANTHER" id="PTHR36925">
    <property type="entry name" value="COBALT-PRECORRIN-6A REDUCTASE"/>
    <property type="match status" value="1"/>
</dbReference>
<protein>
    <submittedName>
        <fullName evidence="4">Precorrin-6A reductase</fullName>
        <ecNumber evidence="4">1.3.1.54</ecNumber>
    </submittedName>
</protein>
<dbReference type="AlphaFoldDB" id="A0A2C9DBE9"/>
<dbReference type="RefSeq" id="WP_099557742.1">
    <property type="nucleotide sequence ID" value="NZ_LT960614.1"/>
</dbReference>
<dbReference type="Pfam" id="PF02571">
    <property type="entry name" value="CbiJ"/>
    <property type="match status" value="1"/>
</dbReference>
<name>A0A2C9DBE9_9HYPH</name>
<comment type="pathway">
    <text evidence="1">Cofactor biosynthesis; adenosylcobalamin biosynthesis.</text>
</comment>
<gene>
    <name evidence="4" type="primary">cobK</name>
    <name evidence="4" type="ORF">HDIA_3958</name>
</gene>
<keyword evidence="5" id="KW-1185">Reference proteome</keyword>
<proteinExistence type="predicted"/>
<dbReference type="PANTHER" id="PTHR36925:SF1">
    <property type="entry name" value="COBALT-PRECORRIN-6A REDUCTASE"/>
    <property type="match status" value="1"/>
</dbReference>
<dbReference type="KEGG" id="hdi:HDIA_3958"/>
<keyword evidence="3 4" id="KW-0560">Oxidoreductase</keyword>
<dbReference type="EMBL" id="LT960614">
    <property type="protein sequence ID" value="SON57499.1"/>
    <property type="molecule type" value="Genomic_DNA"/>
</dbReference>
<evidence type="ECO:0000256" key="3">
    <source>
        <dbReference type="ARBA" id="ARBA00023002"/>
    </source>
</evidence>
<dbReference type="NCBIfam" id="NF005968">
    <property type="entry name" value="PRK08057.1-2"/>
    <property type="match status" value="1"/>
</dbReference>
<dbReference type="UniPathway" id="UPA00148"/>
<organism evidence="4 5">
    <name type="scientific">Hartmannibacter diazotrophicus</name>
    <dbReference type="NCBI Taxonomy" id="1482074"/>
    <lineage>
        <taxon>Bacteria</taxon>
        <taxon>Pseudomonadati</taxon>
        <taxon>Pseudomonadota</taxon>
        <taxon>Alphaproteobacteria</taxon>
        <taxon>Hyphomicrobiales</taxon>
        <taxon>Pleomorphomonadaceae</taxon>
        <taxon>Hartmannibacter</taxon>
    </lineage>
</organism>
<dbReference type="GO" id="GO:0016994">
    <property type="term" value="F:precorrin-6A reductase activity"/>
    <property type="evidence" value="ECO:0007669"/>
    <property type="project" value="UniProtKB-EC"/>
</dbReference>
<sequence>MTGKPRILVLGGTQEAASLCRLLAERRGLDARVSLAGRTVAPKPLPLPTRIGGFGGADGLAAHLRDEGITHLVDATHPFAAQISDNAVIAAHAAGVPLLVLARPPWQREPGDRWTEVADNAGAVAALGSAPRRVFLTIGRLGIADFSVAPQHAYLIRSIDDPGDLSVFPRHRLVLDRGPYAADAEEALMRDEGIDVVVSKNSGGPATYGKIEAARRLGIEVVMVTPPARADVPTVHDPEAVLAWIDAS</sequence>
<evidence type="ECO:0000313" key="5">
    <source>
        <dbReference type="Proteomes" id="UP000223606"/>
    </source>
</evidence>
<dbReference type="GO" id="GO:0009236">
    <property type="term" value="P:cobalamin biosynthetic process"/>
    <property type="evidence" value="ECO:0007669"/>
    <property type="project" value="UniProtKB-UniPathway"/>
</dbReference>
<dbReference type="InterPro" id="IPR003723">
    <property type="entry name" value="Precorrin-6x_reduct"/>
</dbReference>
<dbReference type="OrthoDB" id="5183775at2"/>
<dbReference type="PROSITE" id="PS51014">
    <property type="entry name" value="COBK_CBIJ"/>
    <property type="match status" value="1"/>
</dbReference>
<evidence type="ECO:0000256" key="2">
    <source>
        <dbReference type="ARBA" id="ARBA00022573"/>
    </source>
</evidence>
<evidence type="ECO:0000313" key="4">
    <source>
        <dbReference type="EMBL" id="SON57499.1"/>
    </source>
</evidence>
<dbReference type="EC" id="1.3.1.54" evidence="4"/>